<dbReference type="STRING" id="869250.J4DQ53"/>
<dbReference type="Proteomes" id="UP000003786">
    <property type="component" value="Chromosome 4"/>
</dbReference>
<comment type="similarity">
    <text evidence="1">Belongs to the CCZ1 family.</text>
</comment>
<evidence type="ECO:0000313" key="4">
    <source>
        <dbReference type="Proteomes" id="UP000003786"/>
    </source>
</evidence>
<dbReference type="GO" id="GO:0035658">
    <property type="term" value="C:Mon1-Ccz1 complex"/>
    <property type="evidence" value="ECO:0007669"/>
    <property type="project" value="InterPro"/>
</dbReference>
<dbReference type="KEGG" id="tot:TOT_040000234"/>
<dbReference type="InterPro" id="IPR013176">
    <property type="entry name" value="Ccz1"/>
</dbReference>
<dbReference type="GeneID" id="20716321"/>
<protein>
    <recommendedName>
        <fullName evidence="2">CCZ1/INTU/HSP4 first Longin domain-containing protein</fullName>
    </recommendedName>
</protein>
<feature type="domain" description="CCZ1/INTU/HSP4 first Longin" evidence="2">
    <location>
        <begin position="77"/>
        <end position="191"/>
    </location>
</feature>
<dbReference type="RefSeq" id="XP_009692155.1">
    <property type="nucleotide sequence ID" value="XM_009693860.1"/>
</dbReference>
<dbReference type="EMBL" id="AP011949">
    <property type="protein sequence ID" value="BAM41854.1"/>
    <property type="molecule type" value="Genomic_DNA"/>
</dbReference>
<evidence type="ECO:0000259" key="2">
    <source>
        <dbReference type="Pfam" id="PF19031"/>
    </source>
</evidence>
<reference evidence="3 4" key="1">
    <citation type="journal article" date="2012" name="MBio">
        <title>Comparative genome analysis of three eukaryotic parasites with differing abilities to transform leukocytes reveals key mediators of Theileria-induced leukocyte transformation.</title>
        <authorList>
            <person name="Hayashida K."/>
            <person name="Hara Y."/>
            <person name="Abe T."/>
            <person name="Yamasaki C."/>
            <person name="Toyoda A."/>
            <person name="Kosuge T."/>
            <person name="Suzuki Y."/>
            <person name="Sato Y."/>
            <person name="Kawashima S."/>
            <person name="Katayama T."/>
            <person name="Wakaguri H."/>
            <person name="Inoue N."/>
            <person name="Homma K."/>
            <person name="Tada-Umezaki M."/>
            <person name="Yagi Y."/>
            <person name="Fujii Y."/>
            <person name="Habara T."/>
            <person name="Kanehisa M."/>
            <person name="Watanabe H."/>
            <person name="Ito K."/>
            <person name="Gojobori T."/>
            <person name="Sugawara H."/>
            <person name="Imanishi T."/>
            <person name="Weir W."/>
            <person name="Gardner M."/>
            <person name="Pain A."/>
            <person name="Shiels B."/>
            <person name="Hattori M."/>
            <person name="Nene V."/>
            <person name="Sugimoto C."/>
        </authorList>
    </citation>
    <scope>NUCLEOTIDE SEQUENCE [LARGE SCALE GENOMIC DNA]</scope>
    <source>
        <strain evidence="3 4">Shintoku</strain>
    </source>
</reference>
<dbReference type="OMA" id="LYYYPDH"/>
<dbReference type="GO" id="GO:0016192">
    <property type="term" value="P:vesicle-mediated transport"/>
    <property type="evidence" value="ECO:0007669"/>
    <property type="project" value="InterPro"/>
</dbReference>
<dbReference type="eggNOG" id="ENOG502SE66">
    <property type="taxonomic scope" value="Eukaryota"/>
</dbReference>
<dbReference type="Pfam" id="PF19031">
    <property type="entry name" value="Intu_longin_1"/>
    <property type="match status" value="1"/>
</dbReference>
<proteinExistence type="inferred from homology"/>
<dbReference type="AlphaFoldDB" id="J4DQ53"/>
<evidence type="ECO:0000313" key="3">
    <source>
        <dbReference type="EMBL" id="BAM41854.1"/>
    </source>
</evidence>
<accession>J4DQ53</accession>
<dbReference type="InterPro" id="IPR043987">
    <property type="entry name" value="CCZ1/INTU/HSP4_longin_1"/>
</dbReference>
<dbReference type="PANTHER" id="PTHR13056:SF0">
    <property type="entry name" value="VACUOLAR FUSION PROTEIN CCZ1 HOMOLOG-RELATED"/>
    <property type="match status" value="1"/>
</dbReference>
<dbReference type="VEuPathDB" id="PiroplasmaDB:TOT_040000234"/>
<dbReference type="OrthoDB" id="240546at2759"/>
<organism evidence="3 4">
    <name type="scientific">Theileria orientalis strain Shintoku</name>
    <dbReference type="NCBI Taxonomy" id="869250"/>
    <lineage>
        <taxon>Eukaryota</taxon>
        <taxon>Sar</taxon>
        <taxon>Alveolata</taxon>
        <taxon>Apicomplexa</taxon>
        <taxon>Aconoidasida</taxon>
        <taxon>Piroplasmida</taxon>
        <taxon>Theileriidae</taxon>
        <taxon>Theileria</taxon>
    </lineage>
</organism>
<dbReference type="PANTHER" id="PTHR13056">
    <property type="entry name" value="VACUOLAR FUSION PROTEIN CCZ1 HOMOLOG-RELATED"/>
    <property type="match status" value="1"/>
</dbReference>
<sequence length="510" mass="59254">MEVKEISLDNNNPGECTLCRVTGTIFLTGLSAYSFLCASRAKPKSFHRMFCAVFGSSSLSLGTFVQNMSDLDNPSDKEVQMSKLLYYYPEDRNIDDKLSHFGLIEGLIALSKNYTEEKLEFIRSKLYTTTVVPWFESVYLATVRPEVEIKSVFHNNQGSVEEKDEYSYHWRNNMLKTILNNAIKIFEMFYGKLEEQLEKIRNDEMTLKSLQNQLDSFLVSFMNNSTKSTLHLLKDVKAFRKLHTNVPLTLDIQLMIDDLYHKFEPILKSMLIYNHQVIHSTLETEEIFLIYSYIVRYHGEVSREKSLTVKWPESNELSILDSQEEQLYSPQIYVNGRKYTLTILATGASILILLLDTNEPLIVLNSIYEYMNKLKVNLLTLEEKLSKLPVLTNTKFFGLNRLSKSINRCVDKIILKEICSVGFENLNGEAIEQLSIIYDLHSMINNSRDQLLNAHVKTKTTWVNTKYSNYREVHYVNGSNNNKSSLSESKREYSYFYTRNHKSRYTINSE</sequence>
<evidence type="ECO:0000256" key="1">
    <source>
        <dbReference type="ARBA" id="ARBA00005352"/>
    </source>
</evidence>
<gene>
    <name evidence="3" type="ORF">TOT_040000234</name>
</gene>
<keyword evidence="4" id="KW-1185">Reference proteome</keyword>
<name>J4DQ53_THEOR</name>